<evidence type="ECO:0008006" key="3">
    <source>
        <dbReference type="Google" id="ProtNLM"/>
    </source>
</evidence>
<organism evidence="1 2">
    <name type="scientific">Mesorhizobium escarrei</name>
    <dbReference type="NCBI Taxonomy" id="666018"/>
    <lineage>
        <taxon>Bacteria</taxon>
        <taxon>Pseudomonadati</taxon>
        <taxon>Pseudomonadota</taxon>
        <taxon>Alphaproteobacteria</taxon>
        <taxon>Hyphomicrobiales</taxon>
        <taxon>Phyllobacteriaceae</taxon>
        <taxon>Mesorhizobium</taxon>
    </lineage>
</organism>
<sequence length="51" mass="6142">MQNHTLQDVSSKSYDRWNYMPEKRAAMAKWDKFVRELLAKKKRKTLLEEAA</sequence>
<dbReference type="Proteomes" id="UP001153050">
    <property type="component" value="Unassembled WGS sequence"/>
</dbReference>
<name>A0ABM9DX74_9HYPH</name>
<comment type="caution">
    <text evidence="1">The sequence shown here is derived from an EMBL/GenBank/DDBJ whole genome shotgun (WGS) entry which is preliminary data.</text>
</comment>
<accession>A0ABM9DX74</accession>
<keyword evidence="2" id="KW-1185">Reference proteome</keyword>
<evidence type="ECO:0000313" key="2">
    <source>
        <dbReference type="Proteomes" id="UP001153050"/>
    </source>
</evidence>
<reference evidence="1 2" key="1">
    <citation type="submission" date="2022-03" db="EMBL/GenBank/DDBJ databases">
        <authorList>
            <person name="Brunel B."/>
        </authorList>
    </citation>
    <scope>NUCLEOTIDE SEQUENCE [LARGE SCALE GENOMIC DNA]</scope>
    <source>
        <strain evidence="1">STM5069sample</strain>
    </source>
</reference>
<proteinExistence type="predicted"/>
<protein>
    <recommendedName>
        <fullName evidence="3">Integrase</fullName>
    </recommendedName>
</protein>
<evidence type="ECO:0000313" key="1">
    <source>
        <dbReference type="EMBL" id="CAH2400741.1"/>
    </source>
</evidence>
<dbReference type="EMBL" id="CAKXZT010000121">
    <property type="protein sequence ID" value="CAH2400741.1"/>
    <property type="molecule type" value="Genomic_DNA"/>
</dbReference>
<gene>
    <name evidence="1" type="ORF">MES5069_270022</name>
</gene>